<feature type="transmembrane region" description="Helical" evidence="11">
    <location>
        <begin position="12"/>
        <end position="31"/>
    </location>
</feature>
<reference evidence="12" key="1">
    <citation type="submission" date="2016-10" db="EMBL/GenBank/DDBJ databases">
        <title>Sequence of Gallionella enrichment culture.</title>
        <authorList>
            <person name="Poehlein A."/>
            <person name="Muehling M."/>
            <person name="Daniel R."/>
        </authorList>
    </citation>
    <scope>NUCLEOTIDE SEQUENCE</scope>
</reference>
<dbReference type="PROSITE" id="PS51318">
    <property type="entry name" value="TAT"/>
    <property type="match status" value="1"/>
</dbReference>
<evidence type="ECO:0000256" key="5">
    <source>
        <dbReference type="ARBA" id="ARBA00022679"/>
    </source>
</evidence>
<dbReference type="AlphaFoldDB" id="A0A1J5RDW9"/>
<keyword evidence="6" id="KW-0479">Metal-binding</keyword>
<dbReference type="PANTHER" id="PTHR30040">
    <property type="entry name" value="THIAMINE BIOSYNTHESIS LIPOPROTEIN APBE"/>
    <property type="match status" value="1"/>
</dbReference>
<keyword evidence="4" id="KW-0285">Flavoprotein</keyword>
<comment type="cofactor">
    <cofactor evidence="1">
        <name>Mg(2+)</name>
        <dbReference type="ChEBI" id="CHEBI:18420"/>
    </cofactor>
</comment>
<evidence type="ECO:0000256" key="7">
    <source>
        <dbReference type="ARBA" id="ARBA00022827"/>
    </source>
</evidence>
<evidence type="ECO:0000256" key="4">
    <source>
        <dbReference type="ARBA" id="ARBA00022630"/>
    </source>
</evidence>
<dbReference type="InterPro" id="IPR006311">
    <property type="entry name" value="TAT_signal"/>
</dbReference>
<evidence type="ECO:0000256" key="2">
    <source>
        <dbReference type="ARBA" id="ARBA00011955"/>
    </source>
</evidence>
<keyword evidence="5" id="KW-0808">Transferase</keyword>
<evidence type="ECO:0000313" key="12">
    <source>
        <dbReference type="EMBL" id="OIQ94288.1"/>
    </source>
</evidence>
<dbReference type="EMBL" id="MLJW01000189">
    <property type="protein sequence ID" value="OIQ94288.1"/>
    <property type="molecule type" value="Genomic_DNA"/>
</dbReference>
<evidence type="ECO:0000256" key="9">
    <source>
        <dbReference type="ARBA" id="ARBA00031306"/>
    </source>
</evidence>
<accession>A0A1J5RDW9</accession>
<dbReference type="GO" id="GO:0046872">
    <property type="term" value="F:metal ion binding"/>
    <property type="evidence" value="ECO:0007669"/>
    <property type="project" value="UniProtKB-KW"/>
</dbReference>
<keyword evidence="11" id="KW-0812">Transmembrane</keyword>
<dbReference type="PIRSF" id="PIRSF006268">
    <property type="entry name" value="ApbE"/>
    <property type="match status" value="1"/>
</dbReference>
<comment type="catalytic activity">
    <reaction evidence="10">
        <text>L-threonyl-[protein] + FAD = FMN-L-threonyl-[protein] + AMP + H(+)</text>
        <dbReference type="Rhea" id="RHEA:36847"/>
        <dbReference type="Rhea" id="RHEA-COMP:11060"/>
        <dbReference type="Rhea" id="RHEA-COMP:11061"/>
        <dbReference type="ChEBI" id="CHEBI:15378"/>
        <dbReference type="ChEBI" id="CHEBI:30013"/>
        <dbReference type="ChEBI" id="CHEBI:57692"/>
        <dbReference type="ChEBI" id="CHEBI:74257"/>
        <dbReference type="ChEBI" id="CHEBI:456215"/>
        <dbReference type="EC" id="2.7.1.180"/>
    </reaction>
</comment>
<proteinExistence type="predicted"/>
<protein>
    <recommendedName>
        <fullName evidence="3">FAD:protein FMN transferase</fullName>
        <ecNumber evidence="2">2.7.1.180</ecNumber>
    </recommendedName>
    <alternativeName>
        <fullName evidence="9">Flavin transferase</fullName>
    </alternativeName>
</protein>
<evidence type="ECO:0000256" key="6">
    <source>
        <dbReference type="ARBA" id="ARBA00022723"/>
    </source>
</evidence>
<dbReference type="InterPro" id="IPR003374">
    <property type="entry name" value="ApbE-like_sf"/>
</dbReference>
<organism evidence="12">
    <name type="scientific">mine drainage metagenome</name>
    <dbReference type="NCBI Taxonomy" id="410659"/>
    <lineage>
        <taxon>unclassified sequences</taxon>
        <taxon>metagenomes</taxon>
        <taxon>ecological metagenomes</taxon>
    </lineage>
</organism>
<sequence length="344" mass="37250">MPSTLLSRRALLRYGLAGGALALAGGGWMAARRWRGRYEVRAVRTMMNSDVSILAVADSPDHGHRAIAAAFDRMAQAATALNRFDPDSAVGRLNRHGHLAEPPQDLLTVLARARQVSEQSGGAFDITVQPLMAYYFSLPRPVDLNRLDRQAVAARDRLVDYRKVRVDGGGVHLDEAGMGITLDGIAKGYIVDLGADQLLAHGIDEAVIDAGGDVRTLSRGPSGRTWTIGIADPIDQSKLFASVPMRNGALSTSGNYEIFFSADKRLFHIVDPHTGLSPDMYSSVTILAERNIDSDAFGTALFPLPLARIGEVMRPDGPQWLAIDWNGRRSWQSADMPVSAKHSA</sequence>
<evidence type="ECO:0000256" key="11">
    <source>
        <dbReference type="SAM" id="Phobius"/>
    </source>
</evidence>
<evidence type="ECO:0000256" key="1">
    <source>
        <dbReference type="ARBA" id="ARBA00001946"/>
    </source>
</evidence>
<comment type="caution">
    <text evidence="12">The sequence shown here is derived from an EMBL/GenBank/DDBJ whole genome shotgun (WGS) entry which is preliminary data.</text>
</comment>
<dbReference type="Pfam" id="PF02424">
    <property type="entry name" value="ApbE"/>
    <property type="match status" value="1"/>
</dbReference>
<dbReference type="GO" id="GO:0016740">
    <property type="term" value="F:transferase activity"/>
    <property type="evidence" value="ECO:0007669"/>
    <property type="project" value="UniProtKB-KW"/>
</dbReference>
<dbReference type="InterPro" id="IPR024932">
    <property type="entry name" value="ApbE"/>
</dbReference>
<keyword evidence="8" id="KW-0460">Magnesium</keyword>
<keyword evidence="7" id="KW-0274">FAD</keyword>
<evidence type="ECO:0000256" key="10">
    <source>
        <dbReference type="ARBA" id="ARBA00048540"/>
    </source>
</evidence>
<dbReference type="PANTHER" id="PTHR30040:SF2">
    <property type="entry name" value="FAD:PROTEIN FMN TRANSFERASE"/>
    <property type="match status" value="1"/>
</dbReference>
<dbReference type="SUPFAM" id="SSF143631">
    <property type="entry name" value="ApbE-like"/>
    <property type="match status" value="1"/>
</dbReference>
<name>A0A1J5RDW9_9ZZZZ</name>
<dbReference type="Gene3D" id="3.10.520.10">
    <property type="entry name" value="ApbE-like domains"/>
    <property type="match status" value="1"/>
</dbReference>
<dbReference type="EC" id="2.7.1.180" evidence="2"/>
<gene>
    <name evidence="12" type="primary">apbE_9</name>
    <name evidence="12" type="ORF">GALL_237180</name>
</gene>
<keyword evidence="11" id="KW-0472">Membrane</keyword>
<keyword evidence="12" id="KW-0449">Lipoprotein</keyword>
<keyword evidence="11" id="KW-1133">Transmembrane helix</keyword>
<evidence type="ECO:0000256" key="8">
    <source>
        <dbReference type="ARBA" id="ARBA00022842"/>
    </source>
</evidence>
<evidence type="ECO:0000256" key="3">
    <source>
        <dbReference type="ARBA" id="ARBA00016337"/>
    </source>
</evidence>